<name>A0AAW1AGU9_9HYME</name>
<dbReference type="Proteomes" id="UP001432146">
    <property type="component" value="Unassembled WGS sequence"/>
</dbReference>
<dbReference type="Gene3D" id="6.10.250.3110">
    <property type="match status" value="1"/>
</dbReference>
<dbReference type="InterPro" id="IPR007243">
    <property type="entry name" value="Atg6/Beclin"/>
</dbReference>
<dbReference type="InterPro" id="IPR038274">
    <property type="entry name" value="Atg6/Beclin_C_sf"/>
</dbReference>
<evidence type="ECO:0000259" key="3">
    <source>
        <dbReference type="Pfam" id="PF04111"/>
    </source>
</evidence>
<reference evidence="5 6" key="1">
    <citation type="submission" date="2024-05" db="EMBL/GenBank/DDBJ databases">
        <title>The nuclear and mitochondrial genome assemblies of Tetragonisca angustula (Apidae: Meliponini), a tiny yet remarkable pollinator in the Neotropics.</title>
        <authorList>
            <person name="Ferrari R."/>
            <person name="Ricardo P.C."/>
            <person name="Dias F.C."/>
            <person name="Araujo N.S."/>
            <person name="Soares D.O."/>
            <person name="Zhou Q.-S."/>
            <person name="Zhu C.-D."/>
            <person name="Coutinho L."/>
            <person name="Airas M.C."/>
            <person name="Batista T.M."/>
        </authorList>
    </citation>
    <scope>NUCLEOTIDE SEQUENCE [LARGE SCALE GENOMIC DNA]</scope>
    <source>
        <strain evidence="5">ASF017062</strain>
        <tissue evidence="5">Abdomen</tissue>
    </source>
</reference>
<dbReference type="GO" id="GO:0006995">
    <property type="term" value="P:cellular response to nitrogen starvation"/>
    <property type="evidence" value="ECO:0007669"/>
    <property type="project" value="TreeGrafter"/>
</dbReference>
<keyword evidence="6" id="KW-1185">Reference proteome</keyword>
<accession>A0AAW1AGU9</accession>
<dbReference type="Pfam" id="PF04111">
    <property type="entry name" value="APG6"/>
    <property type="match status" value="1"/>
</dbReference>
<dbReference type="GO" id="GO:0030674">
    <property type="term" value="F:protein-macromolecule adaptor activity"/>
    <property type="evidence" value="ECO:0007669"/>
    <property type="project" value="TreeGrafter"/>
</dbReference>
<dbReference type="GO" id="GO:0000407">
    <property type="term" value="C:phagophore assembly site"/>
    <property type="evidence" value="ECO:0007669"/>
    <property type="project" value="TreeGrafter"/>
</dbReference>
<proteinExistence type="inferred from homology"/>
<feature type="domain" description="Atg6 BARA" evidence="3">
    <location>
        <begin position="268"/>
        <end position="381"/>
    </location>
</feature>
<dbReference type="GO" id="GO:0034272">
    <property type="term" value="C:phosphatidylinositol 3-kinase complex, class III, type II"/>
    <property type="evidence" value="ECO:0007669"/>
    <property type="project" value="TreeGrafter"/>
</dbReference>
<comment type="similarity">
    <text evidence="1">Belongs to the beclin family.</text>
</comment>
<feature type="domain" description="Atg6/beclin coiled-coil" evidence="4">
    <location>
        <begin position="109"/>
        <end position="241"/>
    </location>
</feature>
<feature type="coiled-coil region" evidence="2">
    <location>
        <begin position="157"/>
        <end position="247"/>
    </location>
</feature>
<organism evidence="5 6">
    <name type="scientific">Tetragonisca angustula</name>
    <dbReference type="NCBI Taxonomy" id="166442"/>
    <lineage>
        <taxon>Eukaryota</taxon>
        <taxon>Metazoa</taxon>
        <taxon>Ecdysozoa</taxon>
        <taxon>Arthropoda</taxon>
        <taxon>Hexapoda</taxon>
        <taxon>Insecta</taxon>
        <taxon>Pterygota</taxon>
        <taxon>Neoptera</taxon>
        <taxon>Endopterygota</taxon>
        <taxon>Hymenoptera</taxon>
        <taxon>Apocrita</taxon>
        <taxon>Aculeata</taxon>
        <taxon>Apoidea</taxon>
        <taxon>Anthophila</taxon>
        <taxon>Apidae</taxon>
        <taxon>Tetragonisca</taxon>
    </lineage>
</organism>
<evidence type="ECO:0000313" key="5">
    <source>
        <dbReference type="EMBL" id="KAK9309444.1"/>
    </source>
</evidence>
<evidence type="ECO:0000256" key="2">
    <source>
        <dbReference type="SAM" id="Coils"/>
    </source>
</evidence>
<dbReference type="EMBL" id="JAWNGG020000011">
    <property type="protein sequence ID" value="KAK9309444.1"/>
    <property type="molecule type" value="Genomic_DNA"/>
</dbReference>
<dbReference type="Pfam" id="PF17675">
    <property type="entry name" value="APG6_N"/>
    <property type="match status" value="1"/>
</dbReference>
<dbReference type="GO" id="GO:0000423">
    <property type="term" value="P:mitophagy"/>
    <property type="evidence" value="ECO:0007669"/>
    <property type="project" value="TreeGrafter"/>
</dbReference>
<dbReference type="AlphaFoldDB" id="A0AAW1AGU9"/>
<dbReference type="InterPro" id="IPR040455">
    <property type="entry name" value="Atg6_BARA"/>
</dbReference>
<dbReference type="PANTHER" id="PTHR12768:SF4">
    <property type="entry name" value="BECLIN-1"/>
    <property type="match status" value="1"/>
</dbReference>
<evidence type="ECO:0000256" key="1">
    <source>
        <dbReference type="ARBA" id="ARBA00005965"/>
    </source>
</evidence>
<dbReference type="GO" id="GO:0034271">
    <property type="term" value="C:phosphatidylinositol 3-kinase complex, class III, type I"/>
    <property type="evidence" value="ECO:0007669"/>
    <property type="project" value="TreeGrafter"/>
</dbReference>
<dbReference type="Gene3D" id="1.10.418.40">
    <property type="entry name" value="Autophagy protein 6/Beclin 1"/>
    <property type="match status" value="1"/>
</dbReference>
<sequence length="390" mass="45337">MVDMKSNVNFTCQRCLQPLRLDQSFHHLEEHALAELSLPIQQQVVNDLEHQSTSIEHLVPPFKLTESANGTNGFMLVGDSGETESLSHHLKVRATLFDILSSSSSADHPLCDECTDSLLLLMDQQLRMTEGEWSDYNEYLKKLEIEQQHQGHEDVEMETLTKELQDVKSEEERMINELEALRKEEIATRNAIAQQERERERLQSEEERYWREYSKHKRDLILAEDEYRSLECQLAYAASQLERLKKTNVFNATFHIWHSGHFGTINSFRLVPFGNHSYIEALDQHRELPLYGSGGFKFLWDTKFDAAMVAFLDCLQQFKEQVEKGDSGFCLPYRMDRGKIEDSATGNSYSIKIQFNSEEQWTKALKFLLTNLKWGLAWVSSQFTKDEAEH</sequence>
<evidence type="ECO:0008006" key="7">
    <source>
        <dbReference type="Google" id="ProtNLM"/>
    </source>
</evidence>
<evidence type="ECO:0000313" key="6">
    <source>
        <dbReference type="Proteomes" id="UP001432146"/>
    </source>
</evidence>
<gene>
    <name evidence="5" type="ORF">QLX08_000924</name>
</gene>
<protein>
    <recommendedName>
        <fullName evidence="7">Beclin-1-like protein</fullName>
    </recommendedName>
</protein>
<keyword evidence="2" id="KW-0175">Coiled coil</keyword>
<dbReference type="GO" id="GO:0000045">
    <property type="term" value="P:autophagosome assembly"/>
    <property type="evidence" value="ECO:0007669"/>
    <property type="project" value="TreeGrafter"/>
</dbReference>
<dbReference type="GO" id="GO:0043548">
    <property type="term" value="F:phosphatidylinositol 3-kinase binding"/>
    <property type="evidence" value="ECO:0007669"/>
    <property type="project" value="TreeGrafter"/>
</dbReference>
<dbReference type="InterPro" id="IPR041691">
    <property type="entry name" value="Atg6/beclin_CC"/>
</dbReference>
<comment type="caution">
    <text evidence="5">The sequence shown here is derived from an EMBL/GenBank/DDBJ whole genome shotgun (WGS) entry which is preliminary data.</text>
</comment>
<evidence type="ECO:0000259" key="4">
    <source>
        <dbReference type="Pfam" id="PF17675"/>
    </source>
</evidence>
<dbReference type="PANTHER" id="PTHR12768">
    <property type="entry name" value="BECLIN 1"/>
    <property type="match status" value="1"/>
</dbReference>
<dbReference type="GO" id="GO:0045324">
    <property type="term" value="P:late endosome to vacuole transport"/>
    <property type="evidence" value="ECO:0007669"/>
    <property type="project" value="TreeGrafter"/>
</dbReference>